<dbReference type="Proteomes" id="UP000001877">
    <property type="component" value="Chromosome"/>
</dbReference>
<dbReference type="InterPro" id="IPR016161">
    <property type="entry name" value="Ald_DH/histidinol_DH"/>
</dbReference>
<dbReference type="KEGG" id="bbe:BBR47_31150"/>
<sequence length="491" mass="52644">MKRKVGDDLTATYNNYIAGAWVTSHTGQVFPSTNPANTNEVLGYFQKSDGLDARSAIEAAADAFGEWSQKSAPTRGEFLFSLIHLLEKHKEELAETITREVGKTLREARGEVAKTITSMKQLTGEATRLTGQTVPSFDERVVGYTVREPIGVFAIIAPWNFPLGIGLWKIVPAILAGNTVVFKPASNTSLISVKLVELLIESGVPSGVVNLVTGPGAVIGDELANHPLVKGISFTGSSEVGLALGRAVGARGGKIQAEMGGKNPAIILADADIDLAIDSIVLSGFFDNGQRCTGTSRVLVVPEVAEEVKAKLIERAKGLKIGNGFDPDNHNGPVVDEHQLNLYLHYIQKGIEEGGVLECGGKRLVDGDLAQGYFVAPTVFTGITQEMTIANEEIFGPVIAVIDVDSFEHAMQVANQVEFGLSSTIFTNDLQKAFQFVKGIQSGVTHVNMPSTHFESQFPFGGKKISGLGPREQGESALDFYVETKTVYIRP</sequence>
<dbReference type="AlphaFoldDB" id="C0ZE83"/>
<organism evidence="6 7">
    <name type="scientific">Brevibacillus brevis (strain 47 / JCM 6285 / NBRC 100599)</name>
    <dbReference type="NCBI Taxonomy" id="358681"/>
    <lineage>
        <taxon>Bacteria</taxon>
        <taxon>Bacillati</taxon>
        <taxon>Bacillota</taxon>
        <taxon>Bacilli</taxon>
        <taxon>Bacillales</taxon>
        <taxon>Paenibacillaceae</taxon>
        <taxon>Brevibacillus</taxon>
    </lineage>
</organism>
<evidence type="ECO:0000256" key="3">
    <source>
        <dbReference type="PROSITE-ProRule" id="PRU10007"/>
    </source>
</evidence>
<dbReference type="InterPro" id="IPR029510">
    <property type="entry name" value="Ald_DH_CS_GLU"/>
</dbReference>
<proteinExistence type="inferred from homology"/>
<dbReference type="Pfam" id="PF00171">
    <property type="entry name" value="Aldedh"/>
    <property type="match status" value="1"/>
</dbReference>
<dbReference type="InterPro" id="IPR016163">
    <property type="entry name" value="Ald_DH_C"/>
</dbReference>
<feature type="active site" evidence="3">
    <location>
        <position position="258"/>
    </location>
</feature>
<dbReference type="HOGENOM" id="CLU_005391_1_0_9"/>
<dbReference type="EMBL" id="AP008955">
    <property type="protein sequence ID" value="BAH44092.1"/>
    <property type="molecule type" value="Genomic_DNA"/>
</dbReference>
<keyword evidence="2 4" id="KW-0560">Oxidoreductase</keyword>
<dbReference type="SUPFAM" id="SSF53720">
    <property type="entry name" value="ALDH-like"/>
    <property type="match status" value="1"/>
</dbReference>
<gene>
    <name evidence="6" type="ordered locus">BBR47_31150</name>
</gene>
<evidence type="ECO:0000259" key="5">
    <source>
        <dbReference type="Pfam" id="PF00171"/>
    </source>
</evidence>
<dbReference type="InterPro" id="IPR016162">
    <property type="entry name" value="Ald_DH_N"/>
</dbReference>
<dbReference type="Gene3D" id="3.40.309.10">
    <property type="entry name" value="Aldehyde Dehydrogenase, Chain A, domain 2"/>
    <property type="match status" value="1"/>
</dbReference>
<reference evidence="6 7" key="1">
    <citation type="submission" date="2005-03" db="EMBL/GenBank/DDBJ databases">
        <title>Brevibacillus brevis strain 47, complete genome.</title>
        <authorList>
            <person name="Hosoyama A."/>
            <person name="Yamada R."/>
            <person name="Hongo Y."/>
            <person name="Terui Y."/>
            <person name="Ankai A."/>
            <person name="Masuyama W."/>
            <person name="Sekiguchi M."/>
            <person name="Takeda T."/>
            <person name="Asano K."/>
            <person name="Ohji S."/>
            <person name="Ichikawa N."/>
            <person name="Narita S."/>
            <person name="Aoki N."/>
            <person name="Miura H."/>
            <person name="Matsushita S."/>
            <person name="Sekigawa T."/>
            <person name="Yamagata H."/>
            <person name="Yoshikawa H."/>
            <person name="Udaka S."/>
            <person name="Tanikawa S."/>
            <person name="Fujita N."/>
        </authorList>
    </citation>
    <scope>NUCLEOTIDE SEQUENCE [LARGE SCALE GENOMIC DNA]</scope>
    <source>
        <strain evidence="7">47 / JCM 6285 / NBRC 100599</strain>
    </source>
</reference>
<comment type="similarity">
    <text evidence="1 4">Belongs to the aldehyde dehydrogenase family.</text>
</comment>
<dbReference type="FunFam" id="3.40.309.10:FF:000001">
    <property type="entry name" value="Mitochondrial aldehyde dehydrogenase 2"/>
    <property type="match status" value="1"/>
</dbReference>
<dbReference type="STRING" id="358681.BBR47_31150"/>
<evidence type="ECO:0000313" key="7">
    <source>
        <dbReference type="Proteomes" id="UP000001877"/>
    </source>
</evidence>
<dbReference type="EC" id="1.2.1.3" evidence="6"/>
<dbReference type="PROSITE" id="PS00687">
    <property type="entry name" value="ALDEHYDE_DEHYDR_GLU"/>
    <property type="match status" value="1"/>
</dbReference>
<evidence type="ECO:0000256" key="1">
    <source>
        <dbReference type="ARBA" id="ARBA00009986"/>
    </source>
</evidence>
<dbReference type="RefSeq" id="WP_015891407.1">
    <property type="nucleotide sequence ID" value="NC_012491.1"/>
</dbReference>
<dbReference type="GO" id="GO:0004029">
    <property type="term" value="F:aldehyde dehydrogenase (NAD+) activity"/>
    <property type="evidence" value="ECO:0007669"/>
    <property type="project" value="UniProtKB-EC"/>
</dbReference>
<dbReference type="InterPro" id="IPR015590">
    <property type="entry name" value="Aldehyde_DH_dom"/>
</dbReference>
<feature type="domain" description="Aldehyde dehydrogenase" evidence="5">
    <location>
        <begin position="21"/>
        <end position="487"/>
    </location>
</feature>
<evidence type="ECO:0000256" key="2">
    <source>
        <dbReference type="ARBA" id="ARBA00023002"/>
    </source>
</evidence>
<dbReference type="PANTHER" id="PTHR11699">
    <property type="entry name" value="ALDEHYDE DEHYDROGENASE-RELATED"/>
    <property type="match status" value="1"/>
</dbReference>
<keyword evidence="7" id="KW-1185">Reference proteome</keyword>
<name>C0ZE83_BREBN</name>
<dbReference type="Gene3D" id="3.40.605.10">
    <property type="entry name" value="Aldehyde Dehydrogenase, Chain A, domain 1"/>
    <property type="match status" value="1"/>
</dbReference>
<dbReference type="PROSITE" id="PS00070">
    <property type="entry name" value="ALDEHYDE_DEHYDR_CYS"/>
    <property type="match status" value="1"/>
</dbReference>
<dbReference type="FunFam" id="3.40.605.10:FF:000007">
    <property type="entry name" value="NAD/NADP-dependent betaine aldehyde dehydrogenase"/>
    <property type="match status" value="1"/>
</dbReference>
<evidence type="ECO:0000313" key="6">
    <source>
        <dbReference type="EMBL" id="BAH44092.1"/>
    </source>
</evidence>
<dbReference type="InterPro" id="IPR016160">
    <property type="entry name" value="Ald_DH_CS_CYS"/>
</dbReference>
<protein>
    <submittedName>
        <fullName evidence="6">Probable aldehyde dehydrogenase</fullName>
        <ecNumber evidence="6">1.2.1.3</ecNumber>
    </submittedName>
</protein>
<evidence type="ECO:0000256" key="4">
    <source>
        <dbReference type="RuleBase" id="RU003345"/>
    </source>
</evidence>
<accession>C0ZE83</accession>
<dbReference type="eggNOG" id="COG1012">
    <property type="taxonomic scope" value="Bacteria"/>
</dbReference>